<organism evidence="1 2">
    <name type="scientific">Cobetia amphilecti</name>
    <dbReference type="NCBI Taxonomy" id="1055104"/>
    <lineage>
        <taxon>Bacteria</taxon>
        <taxon>Pseudomonadati</taxon>
        <taxon>Pseudomonadota</taxon>
        <taxon>Gammaproteobacteria</taxon>
        <taxon>Oceanospirillales</taxon>
        <taxon>Halomonadaceae</taxon>
        <taxon>Cobetia</taxon>
    </lineage>
</organism>
<reference evidence="1" key="1">
    <citation type="submission" date="2023-07" db="EMBL/GenBank/DDBJ databases">
        <title>Genome content predicts the carbon catabolic preferences of heterotrophic bacteria.</title>
        <authorList>
            <person name="Gralka M."/>
        </authorList>
    </citation>
    <scope>NUCLEOTIDE SEQUENCE</scope>
    <source>
        <strain evidence="1">C2R13</strain>
    </source>
</reference>
<evidence type="ECO:0000313" key="1">
    <source>
        <dbReference type="EMBL" id="MDO6670626.1"/>
    </source>
</evidence>
<dbReference type="EMBL" id="JAUORK010000001">
    <property type="protein sequence ID" value="MDO6670626.1"/>
    <property type="molecule type" value="Genomic_DNA"/>
</dbReference>
<dbReference type="RefSeq" id="WP_054556636.1">
    <property type="nucleotide sequence ID" value="NZ_CP136695.1"/>
</dbReference>
<dbReference type="GeneID" id="97326454"/>
<protein>
    <submittedName>
        <fullName evidence="1">Uncharacterized protein</fullName>
    </submittedName>
</protein>
<gene>
    <name evidence="1" type="ORF">Q4535_00705</name>
</gene>
<accession>A0AAP4WZ56</accession>
<sequence length="107" mass="12557">MAFMNDISNSGRNVPERFRRVTFTTQYLHELNLYVLPASEVLLRISQAGEDLMLLQFDDEFHAEFIASRIVEWVAENPGADRDDLTLWIKTRARHETLDPKRAHHVY</sequence>
<dbReference type="AlphaFoldDB" id="A0AAP4WZ56"/>
<evidence type="ECO:0000313" key="2">
    <source>
        <dbReference type="Proteomes" id="UP001170481"/>
    </source>
</evidence>
<comment type="caution">
    <text evidence="1">The sequence shown here is derived from an EMBL/GenBank/DDBJ whole genome shotgun (WGS) entry which is preliminary data.</text>
</comment>
<dbReference type="Proteomes" id="UP001170481">
    <property type="component" value="Unassembled WGS sequence"/>
</dbReference>
<proteinExistence type="predicted"/>
<name>A0AAP4WZ56_9GAMM</name>